<dbReference type="Pfam" id="PF00650">
    <property type="entry name" value="CRAL_TRIO"/>
    <property type="match status" value="1"/>
</dbReference>
<dbReference type="InterPro" id="IPR001251">
    <property type="entry name" value="CRAL-TRIO_dom"/>
</dbReference>
<dbReference type="AlphaFoldDB" id="A0A183FT43"/>
<feature type="domain" description="CRAL-TRIO" evidence="2">
    <location>
        <begin position="1"/>
        <end position="153"/>
    </location>
</feature>
<dbReference type="Gene3D" id="3.40.525.10">
    <property type="entry name" value="CRAL-TRIO lipid binding domain"/>
    <property type="match status" value="1"/>
</dbReference>
<dbReference type="Proteomes" id="UP000050761">
    <property type="component" value="Unassembled WGS sequence"/>
</dbReference>
<dbReference type="WBParaSite" id="HPBE_0001119601-mRNA-1">
    <property type="protein sequence ID" value="HPBE_0001119601-mRNA-1"/>
    <property type="gene ID" value="HPBE_0001119601"/>
</dbReference>
<protein>
    <submittedName>
        <fullName evidence="4">CRAL-TRIO domain-containing protein</fullName>
    </submittedName>
</protein>
<evidence type="ECO:0000313" key="4">
    <source>
        <dbReference type="WBParaSite" id="HPBE_0001119601-mRNA-1"/>
    </source>
</evidence>
<dbReference type="GO" id="GO:0140284">
    <property type="term" value="C:endoplasmic reticulum-endosome membrane contact site"/>
    <property type="evidence" value="ECO:0007669"/>
    <property type="project" value="TreeGrafter"/>
</dbReference>
<dbReference type="PROSITE" id="PS50191">
    <property type="entry name" value="CRAL_TRIO"/>
    <property type="match status" value="1"/>
</dbReference>
<evidence type="ECO:0000313" key="3">
    <source>
        <dbReference type="Proteomes" id="UP000050761"/>
    </source>
</evidence>
<dbReference type="CDD" id="cd00170">
    <property type="entry name" value="SEC14"/>
    <property type="match status" value="1"/>
</dbReference>
<feature type="transmembrane region" description="Helical" evidence="1">
    <location>
        <begin position="15"/>
        <end position="34"/>
    </location>
</feature>
<name>A0A183FT43_HELPZ</name>
<keyword evidence="1" id="KW-1133">Transmembrane helix</keyword>
<dbReference type="PANTHER" id="PTHR46384:SF1">
    <property type="entry name" value="MOTILE SPERM DOMAIN-CONTAINING PROTEIN 2"/>
    <property type="match status" value="1"/>
</dbReference>
<reference evidence="4" key="1">
    <citation type="submission" date="2019-09" db="UniProtKB">
        <authorList>
            <consortium name="WormBaseParasite"/>
        </authorList>
    </citation>
    <scope>IDENTIFICATION</scope>
</reference>
<organism evidence="3 4">
    <name type="scientific">Heligmosomoides polygyrus</name>
    <name type="common">Parasitic roundworm</name>
    <dbReference type="NCBI Taxonomy" id="6339"/>
    <lineage>
        <taxon>Eukaryota</taxon>
        <taxon>Metazoa</taxon>
        <taxon>Ecdysozoa</taxon>
        <taxon>Nematoda</taxon>
        <taxon>Chromadorea</taxon>
        <taxon>Rhabditida</taxon>
        <taxon>Rhabditina</taxon>
        <taxon>Rhabditomorpha</taxon>
        <taxon>Strongyloidea</taxon>
        <taxon>Heligmosomidae</taxon>
        <taxon>Heligmosomoides</taxon>
    </lineage>
</organism>
<evidence type="ECO:0000259" key="2">
    <source>
        <dbReference type="PROSITE" id="PS50191"/>
    </source>
</evidence>
<evidence type="ECO:0000256" key="1">
    <source>
        <dbReference type="SAM" id="Phobius"/>
    </source>
</evidence>
<accession>A0A183FT43</accession>
<dbReference type="InterPro" id="IPR053012">
    <property type="entry name" value="ER-organelle_contact"/>
</dbReference>
<dbReference type="SUPFAM" id="SSF52087">
    <property type="entry name" value="CRAL/TRIO domain"/>
    <property type="match status" value="1"/>
</dbReference>
<dbReference type="PANTHER" id="PTHR46384">
    <property type="entry name" value="MOTILE SPERM DOMAIN-CONTAINING PROTEIN 2"/>
    <property type="match status" value="1"/>
</dbReference>
<dbReference type="GO" id="GO:0012505">
    <property type="term" value="C:endomembrane system"/>
    <property type="evidence" value="ECO:0007669"/>
    <property type="project" value="TreeGrafter"/>
</dbReference>
<proteinExistence type="predicted"/>
<keyword evidence="3" id="KW-1185">Reference proteome</keyword>
<sequence>LNFPFMSSSYVGDDICASTLLHFLIALLGLWINLAQYRAGDTGFENVFIFWLERHTMDTKADPLTILIDMTGTSMMNMDLNIFKFILHALKYYYPNTVHDMIVFESPTMFNASWKVVRSWMDPAHPQLHHVTKDGITHFIDSKYLPLFFIAVA</sequence>
<keyword evidence="1" id="KW-0472">Membrane</keyword>
<dbReference type="InterPro" id="IPR036865">
    <property type="entry name" value="CRAL-TRIO_dom_sf"/>
</dbReference>
<keyword evidence="1" id="KW-0812">Transmembrane</keyword>